<evidence type="ECO:0000256" key="1">
    <source>
        <dbReference type="ARBA" id="ARBA00004123"/>
    </source>
</evidence>
<keyword evidence="2 4" id="KW-0238">DNA-binding</keyword>
<dbReference type="PROSITE" id="PS00657">
    <property type="entry name" value="FORK_HEAD_1"/>
    <property type="match status" value="1"/>
</dbReference>
<dbReference type="EMBL" id="LIAE01010440">
    <property type="protein sequence ID" value="PAV61033.1"/>
    <property type="molecule type" value="Genomic_DNA"/>
</dbReference>
<dbReference type="InterPro" id="IPR036390">
    <property type="entry name" value="WH_DNA-bd_sf"/>
</dbReference>
<dbReference type="Proteomes" id="UP000218231">
    <property type="component" value="Unassembled WGS sequence"/>
</dbReference>
<dbReference type="InterPro" id="IPR036388">
    <property type="entry name" value="WH-like_DNA-bd_sf"/>
</dbReference>
<dbReference type="STRING" id="2018661.A0A2A2JH24"/>
<dbReference type="InterPro" id="IPR018122">
    <property type="entry name" value="TF_fork_head_CS_1"/>
</dbReference>
<proteinExistence type="predicted"/>
<feature type="domain" description="Fork-head" evidence="5">
    <location>
        <begin position="50"/>
        <end position="145"/>
    </location>
</feature>
<dbReference type="FunFam" id="1.10.10.10:FF:000071">
    <property type="entry name" value="Forkhead box F1"/>
    <property type="match status" value="1"/>
</dbReference>
<accession>A0A2A2JH24</accession>
<dbReference type="Pfam" id="PF00250">
    <property type="entry name" value="Forkhead"/>
    <property type="match status" value="1"/>
</dbReference>
<name>A0A2A2JH24_9BILA</name>
<comment type="subcellular location">
    <subcellularLocation>
        <location evidence="1 4">Nucleus</location>
    </subcellularLocation>
</comment>
<reference evidence="6 7" key="1">
    <citation type="journal article" date="2017" name="Curr. Biol.">
        <title>Genome architecture and evolution of a unichromosomal asexual nematode.</title>
        <authorList>
            <person name="Fradin H."/>
            <person name="Zegar C."/>
            <person name="Gutwein M."/>
            <person name="Lucas J."/>
            <person name="Kovtun M."/>
            <person name="Corcoran D."/>
            <person name="Baugh L.R."/>
            <person name="Kiontke K."/>
            <person name="Gunsalus K."/>
            <person name="Fitch D.H."/>
            <person name="Piano F."/>
        </authorList>
    </citation>
    <scope>NUCLEOTIDE SEQUENCE [LARGE SCALE GENOMIC DNA]</scope>
    <source>
        <strain evidence="6">PF1309</strain>
    </source>
</reference>
<dbReference type="GO" id="GO:0001710">
    <property type="term" value="P:mesodermal cell fate commitment"/>
    <property type="evidence" value="ECO:0007669"/>
    <property type="project" value="UniProtKB-ARBA"/>
</dbReference>
<sequence length="367" mass="41722">MDVQLLAMKSPHYSSLACSLEPLASRNEETEEEEICIEPKKRKSKKRQEKPPYSYIALIAMAISKRPDRKATLAEIYTYLQENFDFFRGDYVGWRNSIRHNLSLNDCFVKLPKEPGERGRKGHKWTISENCEFLMEDGGLRRRPRGYKARKRPGYDGYSQFEFSSSMSDYGMDKSSPMSDQMLMLPTACSAPSMLNPVCADLQQNISNGFLATSAFHPMSQVAQMPTIAYTPGLISPDASNPYLQGQTLPNWSHGYDPSWYYSSSDDTLYQQEVNVQNYDEWRQSATALDCQLNVEQLALYEQQPPTIESTLFDTQVHLNGNAIDLSLMQPSAENVPANGQLLTSVELEADVKFVQFHNLQENENPE</sequence>
<dbReference type="InterPro" id="IPR051770">
    <property type="entry name" value="Forkhead_box_regulator"/>
</dbReference>
<keyword evidence="7" id="KW-1185">Reference proteome</keyword>
<dbReference type="PANTHER" id="PTHR46262:SF2">
    <property type="entry name" value="FORKHEAD BOX PROTEIN BINIOU"/>
    <property type="match status" value="1"/>
</dbReference>
<keyword evidence="3 4" id="KW-0539">Nucleus</keyword>
<dbReference type="PROSITE" id="PS00658">
    <property type="entry name" value="FORK_HEAD_2"/>
    <property type="match status" value="1"/>
</dbReference>
<dbReference type="AlphaFoldDB" id="A0A2A2JH24"/>
<evidence type="ECO:0000313" key="7">
    <source>
        <dbReference type="Proteomes" id="UP000218231"/>
    </source>
</evidence>
<dbReference type="PRINTS" id="PR00053">
    <property type="entry name" value="FORKHEAD"/>
</dbReference>
<dbReference type="PROSITE" id="PS50039">
    <property type="entry name" value="FORK_HEAD_3"/>
    <property type="match status" value="1"/>
</dbReference>
<evidence type="ECO:0000259" key="5">
    <source>
        <dbReference type="PROSITE" id="PS50039"/>
    </source>
</evidence>
<dbReference type="PANTHER" id="PTHR46262">
    <property type="entry name" value="FORKHEAD BOX PROTEIN BINIOU"/>
    <property type="match status" value="1"/>
</dbReference>
<dbReference type="GO" id="GO:0005634">
    <property type="term" value="C:nucleus"/>
    <property type="evidence" value="ECO:0007669"/>
    <property type="project" value="UniProtKB-SubCell"/>
</dbReference>
<dbReference type="SUPFAM" id="SSF46785">
    <property type="entry name" value="Winged helix' DNA-binding domain"/>
    <property type="match status" value="1"/>
</dbReference>
<evidence type="ECO:0000256" key="3">
    <source>
        <dbReference type="ARBA" id="ARBA00023242"/>
    </source>
</evidence>
<evidence type="ECO:0000313" key="6">
    <source>
        <dbReference type="EMBL" id="PAV61033.1"/>
    </source>
</evidence>
<dbReference type="GO" id="GO:0000978">
    <property type="term" value="F:RNA polymerase II cis-regulatory region sequence-specific DNA binding"/>
    <property type="evidence" value="ECO:0007669"/>
    <property type="project" value="TreeGrafter"/>
</dbReference>
<protein>
    <recommendedName>
        <fullName evidence="5">Fork-head domain-containing protein</fullName>
    </recommendedName>
</protein>
<dbReference type="SMART" id="SM00339">
    <property type="entry name" value="FH"/>
    <property type="match status" value="1"/>
</dbReference>
<gene>
    <name evidence="6" type="ORF">WR25_04387</name>
</gene>
<dbReference type="InterPro" id="IPR001766">
    <property type="entry name" value="Fork_head_dom"/>
</dbReference>
<evidence type="ECO:0000256" key="2">
    <source>
        <dbReference type="ARBA" id="ARBA00023125"/>
    </source>
</evidence>
<comment type="caution">
    <text evidence="6">The sequence shown here is derived from an EMBL/GenBank/DDBJ whole genome shotgun (WGS) entry which is preliminary data.</text>
</comment>
<feature type="DNA-binding region" description="Fork-head" evidence="4">
    <location>
        <begin position="50"/>
        <end position="145"/>
    </location>
</feature>
<dbReference type="Gene3D" id="1.10.10.10">
    <property type="entry name" value="Winged helix-like DNA-binding domain superfamily/Winged helix DNA-binding domain"/>
    <property type="match status" value="1"/>
</dbReference>
<dbReference type="GO" id="GO:0009887">
    <property type="term" value="P:animal organ morphogenesis"/>
    <property type="evidence" value="ECO:0007669"/>
    <property type="project" value="TreeGrafter"/>
</dbReference>
<organism evidence="6 7">
    <name type="scientific">Diploscapter pachys</name>
    <dbReference type="NCBI Taxonomy" id="2018661"/>
    <lineage>
        <taxon>Eukaryota</taxon>
        <taxon>Metazoa</taxon>
        <taxon>Ecdysozoa</taxon>
        <taxon>Nematoda</taxon>
        <taxon>Chromadorea</taxon>
        <taxon>Rhabditida</taxon>
        <taxon>Rhabditina</taxon>
        <taxon>Rhabditomorpha</taxon>
        <taxon>Rhabditoidea</taxon>
        <taxon>Rhabditidae</taxon>
        <taxon>Diploscapter</taxon>
    </lineage>
</organism>
<dbReference type="GO" id="GO:0000981">
    <property type="term" value="F:DNA-binding transcription factor activity, RNA polymerase II-specific"/>
    <property type="evidence" value="ECO:0007669"/>
    <property type="project" value="TreeGrafter"/>
</dbReference>
<evidence type="ECO:0000256" key="4">
    <source>
        <dbReference type="PROSITE-ProRule" id="PRU00089"/>
    </source>
</evidence>
<dbReference type="InterPro" id="IPR030456">
    <property type="entry name" value="TF_fork_head_CS_2"/>
</dbReference>